<accession>A0ABS4RT22</accession>
<reference evidence="1 2" key="1">
    <citation type="submission" date="2021-03" db="EMBL/GenBank/DDBJ databases">
        <title>Genomic Encyclopedia of Type Strains, Phase IV (KMG-IV): sequencing the most valuable type-strain genomes for metagenomic binning, comparative biology and taxonomic classification.</title>
        <authorList>
            <person name="Goeker M."/>
        </authorList>
    </citation>
    <scope>NUCLEOTIDE SEQUENCE [LARGE SCALE GENOMIC DNA]</scope>
    <source>
        <strain evidence="1 2">DSM 21292</strain>
    </source>
</reference>
<dbReference type="Proteomes" id="UP000810207">
    <property type="component" value="Unassembled WGS sequence"/>
</dbReference>
<organism evidence="1 2">
    <name type="scientific">Paenibacillus xylanexedens</name>
    <dbReference type="NCBI Taxonomy" id="528191"/>
    <lineage>
        <taxon>Bacteria</taxon>
        <taxon>Bacillati</taxon>
        <taxon>Bacillota</taxon>
        <taxon>Bacilli</taxon>
        <taxon>Bacillales</taxon>
        <taxon>Paenibacillaceae</taxon>
        <taxon>Paenibacillus</taxon>
    </lineage>
</organism>
<proteinExistence type="predicted"/>
<dbReference type="RefSeq" id="WP_211082804.1">
    <property type="nucleotide sequence ID" value="NZ_CBCSLC010000005.1"/>
</dbReference>
<dbReference type="EMBL" id="JAGIKV010000008">
    <property type="protein sequence ID" value="MBP2246040.1"/>
    <property type="molecule type" value="Genomic_DNA"/>
</dbReference>
<gene>
    <name evidence="1" type="ORF">J2Z28_002669</name>
</gene>
<keyword evidence="2" id="KW-1185">Reference proteome</keyword>
<evidence type="ECO:0008006" key="3">
    <source>
        <dbReference type="Google" id="ProtNLM"/>
    </source>
</evidence>
<evidence type="ECO:0000313" key="2">
    <source>
        <dbReference type="Proteomes" id="UP000810207"/>
    </source>
</evidence>
<sequence>MNKNTMMDSILSQYAFNEHSSTYELIEYTLKSLRDLLPLTGFKIIKSRKALEMKTQELLISIYLQGTDIMQQERV</sequence>
<protein>
    <recommendedName>
        <fullName evidence="3">Transposase</fullName>
    </recommendedName>
</protein>
<evidence type="ECO:0000313" key="1">
    <source>
        <dbReference type="EMBL" id="MBP2246040.1"/>
    </source>
</evidence>
<name>A0ABS4RT22_PAEXY</name>
<comment type="caution">
    <text evidence="1">The sequence shown here is derived from an EMBL/GenBank/DDBJ whole genome shotgun (WGS) entry which is preliminary data.</text>
</comment>